<accession>A0A1T4N1G3</accession>
<dbReference type="STRING" id="225004.SAMN02745152_01063"/>
<dbReference type="InterPro" id="IPR015324">
    <property type="entry name" value="Ribosomal_Rsm22-like"/>
</dbReference>
<feature type="compositionally biased region" description="Basic and acidic residues" evidence="5">
    <location>
        <begin position="1"/>
        <end position="13"/>
    </location>
</feature>
<evidence type="ECO:0000256" key="5">
    <source>
        <dbReference type="SAM" id="MobiDB-lite"/>
    </source>
</evidence>
<dbReference type="GeneID" id="303367314"/>
<name>A0A1T4N1G3_9SPIR</name>
<evidence type="ECO:0000256" key="2">
    <source>
        <dbReference type="ARBA" id="ARBA00022946"/>
    </source>
</evidence>
<evidence type="ECO:0000256" key="1">
    <source>
        <dbReference type="ARBA" id="ARBA00022723"/>
    </source>
</evidence>
<dbReference type="GO" id="GO:0046872">
    <property type="term" value="F:metal ion binding"/>
    <property type="evidence" value="ECO:0007669"/>
    <property type="project" value="UniProtKB-KW"/>
</dbReference>
<reference evidence="6 7" key="1">
    <citation type="submission" date="2017-02" db="EMBL/GenBank/DDBJ databases">
        <authorList>
            <person name="Peterson S.W."/>
        </authorList>
    </citation>
    <scope>NUCLEOTIDE SEQUENCE [LARGE SCALE GENOMIC DNA]</scope>
    <source>
        <strain evidence="6 7">ATCC BAA-909</strain>
    </source>
</reference>
<keyword evidence="2" id="KW-0809">Transit peptide</keyword>
<evidence type="ECO:0000256" key="4">
    <source>
        <dbReference type="ARBA" id="ARBA00023014"/>
    </source>
</evidence>
<keyword evidence="1" id="KW-0479">Metal-binding</keyword>
<dbReference type="GO" id="GO:0008168">
    <property type="term" value="F:methyltransferase activity"/>
    <property type="evidence" value="ECO:0007669"/>
    <property type="project" value="InterPro"/>
</dbReference>
<keyword evidence="7" id="KW-1185">Reference proteome</keyword>
<evidence type="ECO:0000313" key="6">
    <source>
        <dbReference type="EMBL" id="SJZ72946.1"/>
    </source>
</evidence>
<dbReference type="GO" id="GO:0006412">
    <property type="term" value="P:translation"/>
    <property type="evidence" value="ECO:0007669"/>
    <property type="project" value="InterPro"/>
</dbReference>
<gene>
    <name evidence="6" type="ORF">SAMN02745152_01063</name>
</gene>
<keyword evidence="3" id="KW-0408">Iron</keyword>
<dbReference type="GO" id="GO:0051536">
    <property type="term" value="F:iron-sulfur cluster binding"/>
    <property type="evidence" value="ECO:0007669"/>
    <property type="project" value="UniProtKB-KW"/>
</dbReference>
<keyword evidence="4" id="KW-0411">Iron-sulfur</keyword>
<evidence type="ECO:0000256" key="3">
    <source>
        <dbReference type="ARBA" id="ARBA00023004"/>
    </source>
</evidence>
<dbReference type="Proteomes" id="UP000190395">
    <property type="component" value="Unassembled WGS sequence"/>
</dbReference>
<evidence type="ECO:0000313" key="7">
    <source>
        <dbReference type="Proteomes" id="UP000190395"/>
    </source>
</evidence>
<dbReference type="AlphaFoldDB" id="A0A1T4N1G3"/>
<protein>
    <submittedName>
        <fullName evidence="6">Small ribosomal subunit Rsm22</fullName>
    </submittedName>
</protein>
<dbReference type="Pfam" id="PF09243">
    <property type="entry name" value="Rsm22"/>
    <property type="match status" value="1"/>
</dbReference>
<dbReference type="OrthoDB" id="9799639at2"/>
<organism evidence="6 7">
    <name type="scientific">Treponema berlinense</name>
    <dbReference type="NCBI Taxonomy" id="225004"/>
    <lineage>
        <taxon>Bacteria</taxon>
        <taxon>Pseudomonadati</taxon>
        <taxon>Spirochaetota</taxon>
        <taxon>Spirochaetia</taxon>
        <taxon>Spirochaetales</taxon>
        <taxon>Treponemataceae</taxon>
        <taxon>Treponema</taxon>
    </lineage>
</organism>
<sequence length="475" mass="53911">MKKEEAKWYEKASGKKQHKAENSAKFAAKNELKKQRKEEKTQKNDAKTEDKKTPQKKLNAENRRKNNFSQNKSSKTVPMFELKNIPEDSLEILKNFGKIIAETRNLSPKQQVLLPKQIKNLSHQLTDERNSRRLGYMNDASQLSAYISYFMWWNLIRLTRLFANFPKNAFKLKEEDVCLDLGSGPLTVPCALWLARPELRSKKLTFYVLDLSQGALSAGEEIFLSIAAKTLTEEQNPWKIVRVKGAIGTQIKQKPSLITCANVFNELAQTNEMPPDFLAKNYTNDILKYFDKETDSAQTVLLIEPGDPHSARLVSLMRDSFIRKNFMPLSPCPHIHVCPMAGRTSSNPGGKWCNFAFDTADAPEELLKFSKNANLQKERASLSYVLVSKEKIAKPEEKPSQNNSENLKLRVASDFIKLPELHKSAYYCCSEIGLVLAVDKTNVHPKNGDLLSVKRPKSLENADYDKKSGAVILEI</sequence>
<feature type="compositionally biased region" description="Basic and acidic residues" evidence="5">
    <location>
        <begin position="28"/>
        <end position="64"/>
    </location>
</feature>
<dbReference type="EMBL" id="FUXC01000005">
    <property type="protein sequence ID" value="SJZ72946.1"/>
    <property type="molecule type" value="Genomic_DNA"/>
</dbReference>
<proteinExistence type="predicted"/>
<dbReference type="RefSeq" id="WP_078930818.1">
    <property type="nucleotide sequence ID" value="NZ_FUXC01000005.1"/>
</dbReference>
<feature type="region of interest" description="Disordered" evidence="5">
    <location>
        <begin position="1"/>
        <end position="75"/>
    </location>
</feature>